<keyword evidence="2" id="KW-1185">Reference proteome</keyword>
<evidence type="ECO:0000313" key="1">
    <source>
        <dbReference type="EMBL" id="KAK7335044.1"/>
    </source>
</evidence>
<proteinExistence type="predicted"/>
<sequence length="77" mass="8328">MPVLLVICKFRESGSFFGLTSVSLWGKTRIQFFNIPDLGFVHGHAFCILSDSGLDLGQWVSTKIGTLVLGVVVSVKG</sequence>
<dbReference type="EMBL" id="JAYMYR010000010">
    <property type="protein sequence ID" value="KAK7335044.1"/>
    <property type="molecule type" value="Genomic_DNA"/>
</dbReference>
<evidence type="ECO:0000313" key="2">
    <source>
        <dbReference type="Proteomes" id="UP001374584"/>
    </source>
</evidence>
<accession>A0AAN9QH19</accession>
<dbReference type="Proteomes" id="UP001374584">
    <property type="component" value="Unassembled WGS sequence"/>
</dbReference>
<dbReference type="AlphaFoldDB" id="A0AAN9QH19"/>
<reference evidence="1 2" key="1">
    <citation type="submission" date="2024-01" db="EMBL/GenBank/DDBJ databases">
        <title>The genomes of 5 underutilized Papilionoideae crops provide insights into root nodulation and disease resistanc.</title>
        <authorList>
            <person name="Jiang F."/>
        </authorList>
    </citation>
    <scope>NUCLEOTIDE SEQUENCE [LARGE SCALE GENOMIC DNA]</scope>
    <source>
        <strain evidence="1">JINMINGXINNONG_FW02</strain>
        <tissue evidence="1">Leaves</tissue>
    </source>
</reference>
<comment type="caution">
    <text evidence="1">The sequence shown here is derived from an EMBL/GenBank/DDBJ whole genome shotgun (WGS) entry which is preliminary data.</text>
</comment>
<gene>
    <name evidence="1" type="ORF">VNO80_26814</name>
</gene>
<protein>
    <submittedName>
        <fullName evidence="1">Uncharacterized protein</fullName>
    </submittedName>
</protein>
<name>A0AAN9QH19_PHACN</name>
<organism evidence="1 2">
    <name type="scientific">Phaseolus coccineus</name>
    <name type="common">Scarlet runner bean</name>
    <name type="synonym">Phaseolus multiflorus</name>
    <dbReference type="NCBI Taxonomy" id="3886"/>
    <lineage>
        <taxon>Eukaryota</taxon>
        <taxon>Viridiplantae</taxon>
        <taxon>Streptophyta</taxon>
        <taxon>Embryophyta</taxon>
        <taxon>Tracheophyta</taxon>
        <taxon>Spermatophyta</taxon>
        <taxon>Magnoliopsida</taxon>
        <taxon>eudicotyledons</taxon>
        <taxon>Gunneridae</taxon>
        <taxon>Pentapetalae</taxon>
        <taxon>rosids</taxon>
        <taxon>fabids</taxon>
        <taxon>Fabales</taxon>
        <taxon>Fabaceae</taxon>
        <taxon>Papilionoideae</taxon>
        <taxon>50 kb inversion clade</taxon>
        <taxon>NPAAA clade</taxon>
        <taxon>indigoferoid/millettioid clade</taxon>
        <taxon>Phaseoleae</taxon>
        <taxon>Phaseolus</taxon>
    </lineage>
</organism>